<dbReference type="CDD" id="cd04301">
    <property type="entry name" value="NAT_SF"/>
    <property type="match status" value="1"/>
</dbReference>
<gene>
    <name evidence="2" type="ORF">AWB65_02389</name>
</gene>
<keyword evidence="3" id="KW-1185">Reference proteome</keyword>
<dbReference type="InterPro" id="IPR000182">
    <property type="entry name" value="GNAT_dom"/>
</dbReference>
<dbReference type="PANTHER" id="PTHR43305">
    <property type="entry name" value="FAMILY N-ACETYLTRANSFERASE, PUTATIVE (AFU_ORTHOLOGUE AFUA_2G01380)-RELATED"/>
    <property type="match status" value="1"/>
</dbReference>
<proteinExistence type="predicted"/>
<evidence type="ECO:0000259" key="1">
    <source>
        <dbReference type="PROSITE" id="PS51186"/>
    </source>
</evidence>
<dbReference type="Gene3D" id="3.40.630.30">
    <property type="match status" value="1"/>
</dbReference>
<dbReference type="AlphaFoldDB" id="A0A158GR71"/>
<dbReference type="Proteomes" id="UP000054977">
    <property type="component" value="Unassembled WGS sequence"/>
</dbReference>
<dbReference type="InterPro" id="IPR052777">
    <property type="entry name" value="Acetyltransferase_Enz"/>
</dbReference>
<dbReference type="OrthoDB" id="70840at2"/>
<dbReference type="GO" id="GO:0016747">
    <property type="term" value="F:acyltransferase activity, transferring groups other than amino-acyl groups"/>
    <property type="evidence" value="ECO:0007669"/>
    <property type="project" value="InterPro"/>
</dbReference>
<reference evidence="2" key="1">
    <citation type="submission" date="2016-01" db="EMBL/GenBank/DDBJ databases">
        <authorList>
            <person name="Peeters C."/>
        </authorList>
    </citation>
    <scope>NUCLEOTIDE SEQUENCE [LARGE SCALE GENOMIC DNA]</scope>
    <source>
        <strain evidence="2">LMG 22934</strain>
    </source>
</reference>
<organism evidence="2 3">
    <name type="scientific">Caballeronia humi</name>
    <dbReference type="NCBI Taxonomy" id="326474"/>
    <lineage>
        <taxon>Bacteria</taxon>
        <taxon>Pseudomonadati</taxon>
        <taxon>Pseudomonadota</taxon>
        <taxon>Betaproteobacteria</taxon>
        <taxon>Burkholderiales</taxon>
        <taxon>Burkholderiaceae</taxon>
        <taxon>Caballeronia</taxon>
    </lineage>
</organism>
<dbReference type="Pfam" id="PF00583">
    <property type="entry name" value="Acetyltransf_1"/>
    <property type="match status" value="1"/>
</dbReference>
<dbReference type="RefSeq" id="WP_087667353.1">
    <property type="nucleotide sequence ID" value="NZ_FCNW02000009.1"/>
</dbReference>
<feature type="domain" description="N-acetyltransferase" evidence="1">
    <location>
        <begin position="2"/>
        <end position="155"/>
    </location>
</feature>
<sequence length="161" mass="17978">MTDIRAALFPDDVEAVRSIFREYADGLGVDLGFQDFDSELASLPGKYAAPEGRVFLAWEGGEVIGCVAMRPIGDDICEMKRLYVRAPGRGQRLGRKLAMLIIETAKKAGYRKMRLDTLPDMTAAQQIYASLGFVEIDAYVFNPVEGVRFLELNLIKRNRPT</sequence>
<evidence type="ECO:0000313" key="3">
    <source>
        <dbReference type="Proteomes" id="UP000054977"/>
    </source>
</evidence>
<dbReference type="SUPFAM" id="SSF55729">
    <property type="entry name" value="Acyl-CoA N-acyltransferases (Nat)"/>
    <property type="match status" value="1"/>
</dbReference>
<dbReference type="InterPro" id="IPR016181">
    <property type="entry name" value="Acyl_CoA_acyltransferase"/>
</dbReference>
<name>A0A158GR71_9BURK</name>
<dbReference type="EMBL" id="FCNW02000009">
    <property type="protein sequence ID" value="SAL34565.1"/>
    <property type="molecule type" value="Genomic_DNA"/>
</dbReference>
<dbReference type="PROSITE" id="PS51186">
    <property type="entry name" value="GNAT"/>
    <property type="match status" value="1"/>
</dbReference>
<accession>A0A158GR71</accession>
<dbReference type="PANTHER" id="PTHR43305:SF1">
    <property type="entry name" value="FAMILY N-ACETYLTRANSFERASE, PUTATIVE (AFU_ORTHOLOGUE AFUA_2G01380)-RELATED"/>
    <property type="match status" value="1"/>
</dbReference>
<protein>
    <submittedName>
        <fullName evidence="2">GCN5-related N-acetyltransferase</fullName>
    </submittedName>
</protein>
<dbReference type="STRING" id="326474.AWB65_02389"/>
<comment type="caution">
    <text evidence="2">The sequence shown here is derived from an EMBL/GenBank/DDBJ whole genome shotgun (WGS) entry which is preliminary data.</text>
</comment>
<evidence type="ECO:0000313" key="2">
    <source>
        <dbReference type="EMBL" id="SAL34565.1"/>
    </source>
</evidence>